<dbReference type="SUPFAM" id="SSF52540">
    <property type="entry name" value="P-loop containing nucleoside triphosphate hydrolases"/>
    <property type="match status" value="1"/>
</dbReference>
<dbReference type="Gene3D" id="3.40.50.300">
    <property type="entry name" value="P-loop containing nucleotide triphosphate hydrolases"/>
    <property type="match status" value="2"/>
</dbReference>
<feature type="domain" description="Dynamin N-terminal" evidence="2">
    <location>
        <begin position="202"/>
        <end position="437"/>
    </location>
</feature>
<dbReference type="OrthoDB" id="3598281at2759"/>
<dbReference type="InterPro" id="IPR056024">
    <property type="entry name" value="DUF7605"/>
</dbReference>
<feature type="region of interest" description="Disordered" evidence="1">
    <location>
        <begin position="1"/>
        <end position="54"/>
    </location>
</feature>
<evidence type="ECO:0000313" key="5">
    <source>
        <dbReference type="Proteomes" id="UP000019374"/>
    </source>
</evidence>
<dbReference type="InterPro" id="IPR027417">
    <property type="entry name" value="P-loop_NTPase"/>
</dbReference>
<dbReference type="AlphaFoldDB" id="T5AI42"/>
<gene>
    <name evidence="4" type="ORF">OCS_02211</name>
</gene>
<proteinExistence type="predicted"/>
<accession>T5AI42</accession>
<reference evidence="4 5" key="1">
    <citation type="journal article" date="2013" name="Chin. Sci. Bull.">
        <title>Genome survey uncovers the secrets of sex and lifestyle in caterpillar fungus.</title>
        <authorList>
            <person name="Hu X."/>
            <person name="Zhang Y."/>
            <person name="Xiao G."/>
            <person name="Zheng P."/>
            <person name="Xia Y."/>
            <person name="Zhang X."/>
            <person name="St Leger R.J."/>
            <person name="Liu X."/>
            <person name="Wang C."/>
        </authorList>
    </citation>
    <scope>NUCLEOTIDE SEQUENCE [LARGE SCALE GENOMIC DNA]</scope>
    <source>
        <strain evidence="5">Co18 / CGMCC 3.14243</strain>
        <tissue evidence="4">Fruit-body</tissue>
    </source>
</reference>
<name>T5AI42_OPHSC</name>
<evidence type="ECO:0000256" key="1">
    <source>
        <dbReference type="SAM" id="MobiDB-lite"/>
    </source>
</evidence>
<protein>
    <submittedName>
        <fullName evidence="4">Tat pathway signal sequence</fullName>
    </submittedName>
</protein>
<sequence>MADIPIPLIEDGPSAQPDGETNGRTSRHPTPILVLTPPSSSSSRSKADSIQRSAAAQWANINGGSARKNLDGVTQQSSPDLNNVAAVSGVFDVAGQERVQGTSPDWGYPTLRSASTPRRRRRRSSSRTRYCYDVAGEAPPQDDFNTPSFKAAFRDIKTVVSNVAEVLGSGLLHNDADSTIVSHLHENARALAGFQCPSTRTVGFVGDSGAGKSSLINSLLDAKDLARMSNSGRACTCVATEYRFHEEINLAVQVELFSLDECLKQLTDLLQSYRNFKLNHGSMSPEERQFFQDDSELAQDTFRAMFGGRLGDEAFLIEKPEDAVLETFKAWTEEALGSQDTNMMPGLTLRECSDRLTRLASDRTSPDEMATWPYIRKVKVFLNAHILSKGLILVDLPGLRDLNAARRNVTERFLLKCDDIFVVCNIDRASTDLAVKNVFALAKSAGLSRVGIICTKSDIVNAEEAQKDHPEPDAQQICRLREAVDVESKELDELAIDLQALEDQPSLSAIDKDERNDLYQQQSEARKLKEAADFKLLRHLIEIRNRNVSHTLKESYGPLAPNQEVPVFCAGNKLYWDHRDKDRSVALPYLKLSCIIDIRRHCISIMSASQHRAAVQYMRLSVHALLATIQVWLQSGAGDADLETKQGIRGTLDVLEAQLRRDLTSSTSVVNTIVRFLKLSFDEKVHRRHRFSDWSQTAQKACKDWSMWHHSTYVAFCRNYGIHHTNKVGYHNWNEEAIKGMVRDIHEPWKELLLTVQQQRGASVDLFKSMVERVTGYLESELGDFPDAAEPLTQAIESQLSIAANTVDEAFGCFEEQVSCLCVYAFSSIRTSFIGHTMESAYRESSFEHASKGRDSHERRKDIIGRKLSQESIFRQLMKRCRERFHHLANGIQKTIRDNLADHMDVIHGVLEIRSQNAAQEGERDVHLRVRVDEAVRSARARHASILASIAA</sequence>
<dbReference type="HOGENOM" id="CLU_010389_0_0_1"/>
<feature type="compositionally biased region" description="Basic residues" evidence="1">
    <location>
        <begin position="117"/>
        <end position="126"/>
    </location>
</feature>
<evidence type="ECO:0000313" key="4">
    <source>
        <dbReference type="EMBL" id="EQL02076.1"/>
    </source>
</evidence>
<evidence type="ECO:0000259" key="2">
    <source>
        <dbReference type="Pfam" id="PF00350"/>
    </source>
</evidence>
<dbReference type="InterPro" id="IPR045063">
    <property type="entry name" value="Dynamin_N"/>
</dbReference>
<dbReference type="eggNOG" id="ENOG502SJYS">
    <property type="taxonomic scope" value="Eukaryota"/>
</dbReference>
<feature type="compositionally biased region" description="Low complexity" evidence="1">
    <location>
        <begin position="39"/>
        <end position="53"/>
    </location>
</feature>
<feature type="region of interest" description="Disordered" evidence="1">
    <location>
        <begin position="99"/>
        <end position="127"/>
    </location>
</feature>
<dbReference type="EMBL" id="KE652354">
    <property type="protein sequence ID" value="EQL02076.1"/>
    <property type="molecule type" value="Genomic_DNA"/>
</dbReference>
<dbReference type="PANTHER" id="PTHR36681">
    <property type="entry name" value="NUCLEAR GTPASE, GERMINAL CENTER-ASSOCIATED, TANDEM DUPLICATE 3"/>
    <property type="match status" value="1"/>
</dbReference>
<dbReference type="PANTHER" id="PTHR36681:SF3">
    <property type="entry name" value="NUCLEAR GTPASE, GERMINAL CENTER-ASSOCIATED, TANDEM DUPLICATE 3"/>
    <property type="match status" value="1"/>
</dbReference>
<feature type="domain" description="DUF7605" evidence="3">
    <location>
        <begin position="690"/>
        <end position="874"/>
    </location>
</feature>
<dbReference type="Proteomes" id="UP000019374">
    <property type="component" value="Unassembled WGS sequence"/>
</dbReference>
<evidence type="ECO:0000259" key="3">
    <source>
        <dbReference type="Pfam" id="PF24564"/>
    </source>
</evidence>
<dbReference type="Pfam" id="PF00350">
    <property type="entry name" value="Dynamin_N"/>
    <property type="match status" value="1"/>
</dbReference>
<dbReference type="Pfam" id="PF24564">
    <property type="entry name" value="DUF7605"/>
    <property type="match status" value="1"/>
</dbReference>
<organism evidence="4 5">
    <name type="scientific">Ophiocordyceps sinensis (strain Co18 / CGMCC 3.14243)</name>
    <name type="common">Yarsagumba caterpillar fungus</name>
    <name type="synonym">Hirsutella sinensis</name>
    <dbReference type="NCBI Taxonomy" id="911162"/>
    <lineage>
        <taxon>Eukaryota</taxon>
        <taxon>Fungi</taxon>
        <taxon>Dikarya</taxon>
        <taxon>Ascomycota</taxon>
        <taxon>Pezizomycotina</taxon>
        <taxon>Sordariomycetes</taxon>
        <taxon>Hypocreomycetidae</taxon>
        <taxon>Hypocreales</taxon>
        <taxon>Ophiocordycipitaceae</taxon>
        <taxon>Ophiocordyceps</taxon>
    </lineage>
</organism>